<keyword evidence="1" id="KW-0378">Hydrolase</keyword>
<name>A0A5M9R164_9GAMM</name>
<organism evidence="1 2">
    <name type="scientific">Morganella psychrotolerans</name>
    <dbReference type="NCBI Taxonomy" id="368603"/>
    <lineage>
        <taxon>Bacteria</taxon>
        <taxon>Pseudomonadati</taxon>
        <taxon>Pseudomonadota</taxon>
        <taxon>Gammaproteobacteria</taxon>
        <taxon>Enterobacterales</taxon>
        <taxon>Morganellaceae</taxon>
        <taxon>Morganella</taxon>
    </lineage>
</organism>
<gene>
    <name evidence="1" type="ORF">F4V73_14610</name>
</gene>
<dbReference type="GO" id="GO:0004386">
    <property type="term" value="F:helicase activity"/>
    <property type="evidence" value="ECO:0007669"/>
    <property type="project" value="UniProtKB-KW"/>
</dbReference>
<accession>A0A5M9R164</accession>
<dbReference type="EMBL" id="VXKB01000004">
    <property type="protein sequence ID" value="KAA8714288.1"/>
    <property type="molecule type" value="Genomic_DNA"/>
</dbReference>
<evidence type="ECO:0000313" key="1">
    <source>
        <dbReference type="EMBL" id="KAA8714288.1"/>
    </source>
</evidence>
<reference evidence="1 2" key="1">
    <citation type="submission" date="2019-09" db="EMBL/GenBank/DDBJ databases">
        <title>Draft genome sequence of various Type strains from the CCUG.</title>
        <authorList>
            <person name="Pineiro-Iglesias B."/>
            <person name="Tunovic T."/>
            <person name="Unosson C."/>
            <person name="Inganas E."/>
            <person name="Ohlen M."/>
            <person name="Cardew S."/>
            <person name="Jensie-Markopoulos S."/>
            <person name="Salva-Serra F."/>
            <person name="Jaen-Luchoro D."/>
            <person name="Karlsson R."/>
            <person name="Svensson-Stadler L."/>
            <person name="Chun J."/>
            <person name="Moore E."/>
        </authorList>
    </citation>
    <scope>NUCLEOTIDE SEQUENCE [LARGE SCALE GENOMIC DNA]</scope>
    <source>
        <strain evidence="1 2">CCUG 53682T</strain>
    </source>
</reference>
<keyword evidence="1" id="KW-0547">Nucleotide-binding</keyword>
<comment type="caution">
    <text evidence="1">The sequence shown here is derived from an EMBL/GenBank/DDBJ whole genome shotgun (WGS) entry which is preliminary data.</text>
</comment>
<keyword evidence="1" id="KW-0347">Helicase</keyword>
<dbReference type="Proteomes" id="UP000322181">
    <property type="component" value="Unassembled WGS sequence"/>
</dbReference>
<protein>
    <submittedName>
        <fullName evidence="1">Helicase DnaB</fullName>
    </submittedName>
</protein>
<sequence length="63" mass="7465">MQRSGDYPLKISYFCVQMNRCLRFFRPYRKKMYVLLLYLHDSAAQQEKQFSGSGQRVCGCVMS</sequence>
<dbReference type="AlphaFoldDB" id="A0A5M9R164"/>
<evidence type="ECO:0000313" key="2">
    <source>
        <dbReference type="Proteomes" id="UP000322181"/>
    </source>
</evidence>
<keyword evidence="1" id="KW-0067">ATP-binding</keyword>
<proteinExistence type="predicted"/>